<dbReference type="Proteomes" id="UP001156102">
    <property type="component" value="Unassembled WGS sequence"/>
</dbReference>
<dbReference type="GO" id="GO:0006565">
    <property type="term" value="P:L-serine catabolic process"/>
    <property type="evidence" value="ECO:0007669"/>
    <property type="project" value="TreeGrafter"/>
</dbReference>
<reference evidence="14" key="1">
    <citation type="submission" date="2022-07" db="EMBL/GenBank/DDBJ databases">
        <authorList>
            <person name="Li W.-J."/>
            <person name="Deng Q.-Q."/>
        </authorList>
    </citation>
    <scope>NUCLEOTIDE SEQUENCE</scope>
    <source>
        <strain evidence="14">SYSU M60031</strain>
    </source>
</reference>
<evidence type="ECO:0000256" key="6">
    <source>
        <dbReference type="ARBA" id="ARBA00022605"/>
    </source>
</evidence>
<evidence type="ECO:0000256" key="11">
    <source>
        <dbReference type="ARBA" id="ARBA00025527"/>
    </source>
</evidence>
<organism evidence="14 15">
    <name type="scientific">Ectobacillus ponti</name>
    <dbReference type="NCBI Taxonomy" id="2961894"/>
    <lineage>
        <taxon>Bacteria</taxon>
        <taxon>Bacillati</taxon>
        <taxon>Bacillota</taxon>
        <taxon>Bacilli</taxon>
        <taxon>Bacillales</taxon>
        <taxon>Bacillaceae</taxon>
        <taxon>Ectobacillus</taxon>
    </lineage>
</organism>
<dbReference type="InterPro" id="IPR011820">
    <property type="entry name" value="IlvA"/>
</dbReference>
<dbReference type="InterPro" id="IPR050147">
    <property type="entry name" value="Ser/Thr_Dehydratase"/>
</dbReference>
<evidence type="ECO:0000256" key="4">
    <source>
        <dbReference type="ARBA" id="ARBA00010869"/>
    </source>
</evidence>
<gene>
    <name evidence="12 14" type="primary">ilvA</name>
    <name evidence="14" type="ORF">NK662_22475</name>
</gene>
<dbReference type="CDD" id="cd01562">
    <property type="entry name" value="Thr-dehyd"/>
    <property type="match status" value="1"/>
</dbReference>
<comment type="pathway">
    <text evidence="3 12">Amino-acid biosynthesis; L-isoleucine biosynthesis; 2-oxobutanoate from L-threonine: step 1/1.</text>
</comment>
<comment type="caution">
    <text evidence="14">The sequence shown here is derived from an EMBL/GenBank/DDBJ whole genome shotgun (WGS) entry which is preliminary data.</text>
</comment>
<dbReference type="PANTHER" id="PTHR48078">
    <property type="entry name" value="THREONINE DEHYDRATASE, MITOCHONDRIAL-RELATED"/>
    <property type="match status" value="1"/>
</dbReference>
<dbReference type="EMBL" id="JANCLT010000023">
    <property type="protein sequence ID" value="MCP8971287.1"/>
    <property type="molecule type" value="Genomic_DNA"/>
</dbReference>
<dbReference type="InterPro" id="IPR045865">
    <property type="entry name" value="ACT-like_dom_sf"/>
</dbReference>
<dbReference type="RefSeq" id="WP_254761215.1">
    <property type="nucleotide sequence ID" value="NZ_JANCLT010000023.1"/>
</dbReference>
<dbReference type="SUPFAM" id="SSF53686">
    <property type="entry name" value="Tryptophan synthase beta subunit-like PLP-dependent enzymes"/>
    <property type="match status" value="1"/>
</dbReference>
<evidence type="ECO:0000256" key="10">
    <source>
        <dbReference type="ARBA" id="ARBA00023304"/>
    </source>
</evidence>
<dbReference type="PROSITE" id="PS00165">
    <property type="entry name" value="DEHYDRATASE_SER_THR"/>
    <property type="match status" value="1"/>
</dbReference>
<dbReference type="GO" id="GO:0009097">
    <property type="term" value="P:isoleucine biosynthetic process"/>
    <property type="evidence" value="ECO:0007669"/>
    <property type="project" value="UniProtKB-UniRule"/>
</dbReference>
<comment type="catalytic activity">
    <reaction evidence="1 12">
        <text>L-threonine = 2-oxobutanoate + NH4(+)</text>
        <dbReference type="Rhea" id="RHEA:22108"/>
        <dbReference type="ChEBI" id="CHEBI:16763"/>
        <dbReference type="ChEBI" id="CHEBI:28938"/>
        <dbReference type="ChEBI" id="CHEBI:57926"/>
        <dbReference type="EC" id="4.3.1.19"/>
    </reaction>
</comment>
<dbReference type="SUPFAM" id="SSF55021">
    <property type="entry name" value="ACT-like"/>
    <property type="match status" value="1"/>
</dbReference>
<evidence type="ECO:0000313" key="15">
    <source>
        <dbReference type="Proteomes" id="UP001156102"/>
    </source>
</evidence>
<dbReference type="InterPro" id="IPR001721">
    <property type="entry name" value="TD_ACT-like"/>
</dbReference>
<comment type="cofactor">
    <cofactor evidence="2 12">
        <name>pyridoxal 5'-phosphate</name>
        <dbReference type="ChEBI" id="CHEBI:597326"/>
    </cofactor>
</comment>
<dbReference type="EC" id="4.3.1.19" evidence="12"/>
<dbReference type="Pfam" id="PF00291">
    <property type="entry name" value="PALP"/>
    <property type="match status" value="1"/>
</dbReference>
<proteinExistence type="inferred from homology"/>
<keyword evidence="10 12" id="KW-0100">Branched-chain amino acid biosynthesis</keyword>
<dbReference type="Pfam" id="PF00585">
    <property type="entry name" value="Thr_dehydrat_C"/>
    <property type="match status" value="1"/>
</dbReference>
<dbReference type="GO" id="GO:0006567">
    <property type="term" value="P:L-threonine catabolic process"/>
    <property type="evidence" value="ECO:0007669"/>
    <property type="project" value="TreeGrafter"/>
</dbReference>
<dbReference type="GO" id="GO:0030170">
    <property type="term" value="F:pyridoxal phosphate binding"/>
    <property type="evidence" value="ECO:0007669"/>
    <property type="project" value="InterPro"/>
</dbReference>
<comment type="subunit">
    <text evidence="5 12">Homotetramer.</text>
</comment>
<comment type="similarity">
    <text evidence="4 12">Belongs to the serine/threonine dehydratase family.</text>
</comment>
<dbReference type="GO" id="GO:0004794">
    <property type="term" value="F:threonine deaminase activity"/>
    <property type="evidence" value="ECO:0007669"/>
    <property type="project" value="UniProtKB-UniRule"/>
</dbReference>
<dbReference type="InterPro" id="IPR001926">
    <property type="entry name" value="TrpB-like_PALP"/>
</dbReference>
<dbReference type="Gene3D" id="3.40.50.1100">
    <property type="match status" value="2"/>
</dbReference>
<keyword evidence="7 12" id="KW-0412">Isoleucine biosynthesis</keyword>
<evidence type="ECO:0000256" key="1">
    <source>
        <dbReference type="ARBA" id="ARBA00001274"/>
    </source>
</evidence>
<sequence>MEKLKAAVKIEDILVAHHVLKDVVYNTPLQRDPILSEQYECNVYLKREDLQVVRSFKIRGAYNCISSLQPEQLANGIVCASAGNHAQGVAYTCRRLNIPAKIFMPNTTPSQKVSQVRFFGGSAVEVMLVGDTFDSSYHEAVKYGEQHGMTFIHPFDNQGVIAGQGTIGVEIMHDIDRPLDYVFMSIGGGGLAAGVGTYIKGISPSTQIIGVEPAGAASMTASFREEQVVTLPQIDSFVDGAAVKKPGYTTYEICRDVVDDIAIVPEGKVCSAILELYNKNAIVAEPAGALPIAALDFHREEIRGKTVVCIVSGGNNDIGRMQEIKDRSLMYEGLKHYFVISFAQRPRALREFLDNVLGPNDDITRFEYTKKTNKDNGPALVGIELQAKEDYEPLLRRMDEQGVQYMEITNNPTLFNLLV</sequence>
<keyword evidence="6 12" id="KW-0028">Amino-acid biosynthesis</keyword>
<evidence type="ECO:0000256" key="9">
    <source>
        <dbReference type="ARBA" id="ARBA00023239"/>
    </source>
</evidence>
<keyword evidence="8 12" id="KW-0663">Pyridoxal phosphate</keyword>
<dbReference type="FunFam" id="3.40.50.1100:FF:000007">
    <property type="entry name" value="L-threonine dehydratase catabolic TdcB"/>
    <property type="match status" value="1"/>
</dbReference>
<accession>A0AA41X9Q0</accession>
<dbReference type="PANTHER" id="PTHR48078:SF11">
    <property type="entry name" value="THREONINE DEHYDRATASE, MITOCHONDRIAL"/>
    <property type="match status" value="1"/>
</dbReference>
<dbReference type="NCBIfam" id="NF006390">
    <property type="entry name" value="PRK08639.1"/>
    <property type="match status" value="1"/>
</dbReference>
<dbReference type="InterPro" id="IPR000634">
    <property type="entry name" value="Ser/Thr_deHydtase_PyrdxlP-BS"/>
</dbReference>
<evidence type="ECO:0000259" key="13">
    <source>
        <dbReference type="PROSITE" id="PS51672"/>
    </source>
</evidence>
<keyword evidence="15" id="KW-1185">Reference proteome</keyword>
<evidence type="ECO:0000256" key="12">
    <source>
        <dbReference type="RuleBase" id="RU362012"/>
    </source>
</evidence>
<dbReference type="GO" id="GO:0003941">
    <property type="term" value="F:L-serine ammonia-lyase activity"/>
    <property type="evidence" value="ECO:0007669"/>
    <property type="project" value="TreeGrafter"/>
</dbReference>
<evidence type="ECO:0000256" key="8">
    <source>
        <dbReference type="ARBA" id="ARBA00022898"/>
    </source>
</evidence>
<protein>
    <recommendedName>
        <fullName evidence="12">L-threonine dehydratase</fullName>
        <ecNumber evidence="12">4.3.1.19</ecNumber>
    </recommendedName>
    <alternativeName>
        <fullName evidence="12">Threonine deaminase</fullName>
    </alternativeName>
</protein>
<evidence type="ECO:0000256" key="3">
    <source>
        <dbReference type="ARBA" id="ARBA00004810"/>
    </source>
</evidence>
<evidence type="ECO:0000256" key="2">
    <source>
        <dbReference type="ARBA" id="ARBA00001933"/>
    </source>
</evidence>
<evidence type="ECO:0000256" key="7">
    <source>
        <dbReference type="ARBA" id="ARBA00022624"/>
    </source>
</evidence>
<dbReference type="InterPro" id="IPR036052">
    <property type="entry name" value="TrpB-like_PALP_sf"/>
</dbReference>
<name>A0AA41X9Q0_9BACI</name>
<evidence type="ECO:0000256" key="5">
    <source>
        <dbReference type="ARBA" id="ARBA00011881"/>
    </source>
</evidence>
<dbReference type="CDD" id="cd04907">
    <property type="entry name" value="ACT_ThrD-I_2"/>
    <property type="match status" value="1"/>
</dbReference>
<keyword evidence="9 12" id="KW-0456">Lyase</keyword>
<dbReference type="AlphaFoldDB" id="A0AA41X9Q0"/>
<dbReference type="NCBIfam" id="TIGR02079">
    <property type="entry name" value="THD1"/>
    <property type="match status" value="1"/>
</dbReference>
<evidence type="ECO:0000313" key="14">
    <source>
        <dbReference type="EMBL" id="MCP8971287.1"/>
    </source>
</evidence>
<dbReference type="PROSITE" id="PS51672">
    <property type="entry name" value="ACT_LIKE"/>
    <property type="match status" value="1"/>
</dbReference>
<dbReference type="FunFam" id="3.40.50.1100:FF:000005">
    <property type="entry name" value="Threonine dehydratase catabolic"/>
    <property type="match status" value="1"/>
</dbReference>
<comment type="function">
    <text evidence="11 12">Catalyzes the anaerobic formation of alpha-ketobutyrate and ammonia from threonine in a two-step reaction. The first step involved a dehydration of threonine and a production of enamine intermediates (aminocrotonate), which tautomerizes to its imine form (iminobutyrate). Both intermediates are unstable and short-lived. The second step is the nonenzymatic hydrolysis of the enamine/imine intermediates to form 2-ketobutyrate and free ammonia. In the low water environment of the cell, the second step is accelerated by RidA.</text>
</comment>
<feature type="domain" description="ACT-like" evidence="13">
    <location>
        <begin position="336"/>
        <end position="410"/>
    </location>
</feature>